<evidence type="ECO:0000313" key="3">
    <source>
        <dbReference type="EMBL" id="GGM76612.1"/>
    </source>
</evidence>
<keyword evidence="2" id="KW-0812">Transmembrane</keyword>
<reference evidence="3" key="2">
    <citation type="submission" date="2020-09" db="EMBL/GenBank/DDBJ databases">
        <authorList>
            <person name="Sun Q."/>
            <person name="Ohkuma M."/>
        </authorList>
    </citation>
    <scope>NUCLEOTIDE SEQUENCE</scope>
    <source>
        <strain evidence="3">JCM 16108</strain>
    </source>
</reference>
<comment type="caution">
    <text evidence="3">The sequence shown here is derived from an EMBL/GenBank/DDBJ whole genome shotgun (WGS) entry which is preliminary data.</text>
</comment>
<feature type="transmembrane region" description="Helical" evidence="2">
    <location>
        <begin position="179"/>
        <end position="200"/>
    </location>
</feature>
<dbReference type="Proteomes" id="UP000614609">
    <property type="component" value="Unassembled WGS sequence"/>
</dbReference>
<organism evidence="3 4">
    <name type="scientific">Halarchaeum rubridurum</name>
    <dbReference type="NCBI Taxonomy" id="489911"/>
    <lineage>
        <taxon>Archaea</taxon>
        <taxon>Methanobacteriati</taxon>
        <taxon>Methanobacteriota</taxon>
        <taxon>Stenosarchaea group</taxon>
        <taxon>Halobacteria</taxon>
        <taxon>Halobacteriales</taxon>
        <taxon>Halobacteriaceae</taxon>
    </lineage>
</organism>
<keyword evidence="4" id="KW-1185">Reference proteome</keyword>
<keyword evidence="2" id="KW-0472">Membrane</keyword>
<sequence>MAGGSAGGGITVLPGGVASLYDRGPRPPDVSAQPPDSDGRPPAADDRDGPTVRGVALADLGRPLGYAIALAAVALFCSVATLAFLLVTADGTTPSGATELDASSSLLVAVVAYGFLASFAALGGATVAYGLWSAWMSRRLRARESPERPSLYRHPVRVLAVVTSDSDDLDAYERRVQRAGAGVVIGGFLLVLLCDLLGVLDLPA</sequence>
<name>A0A830G6I2_9EURY</name>
<gene>
    <name evidence="3" type="ORF">GCM10009017_27890</name>
</gene>
<evidence type="ECO:0000256" key="1">
    <source>
        <dbReference type="SAM" id="MobiDB-lite"/>
    </source>
</evidence>
<protein>
    <submittedName>
        <fullName evidence="3">Uncharacterized protein</fullName>
    </submittedName>
</protein>
<accession>A0A830G6I2</accession>
<dbReference type="AlphaFoldDB" id="A0A830G6I2"/>
<dbReference type="EMBL" id="BMOO01000012">
    <property type="protein sequence ID" value="GGM76612.1"/>
    <property type="molecule type" value="Genomic_DNA"/>
</dbReference>
<feature type="transmembrane region" description="Helical" evidence="2">
    <location>
        <begin position="106"/>
        <end position="132"/>
    </location>
</feature>
<proteinExistence type="predicted"/>
<feature type="compositionally biased region" description="Basic and acidic residues" evidence="1">
    <location>
        <begin position="37"/>
        <end position="50"/>
    </location>
</feature>
<keyword evidence="2" id="KW-1133">Transmembrane helix</keyword>
<evidence type="ECO:0000313" key="4">
    <source>
        <dbReference type="Proteomes" id="UP000614609"/>
    </source>
</evidence>
<feature type="transmembrane region" description="Helical" evidence="2">
    <location>
        <begin position="64"/>
        <end position="86"/>
    </location>
</feature>
<feature type="region of interest" description="Disordered" evidence="1">
    <location>
        <begin position="17"/>
        <end position="51"/>
    </location>
</feature>
<evidence type="ECO:0000256" key="2">
    <source>
        <dbReference type="SAM" id="Phobius"/>
    </source>
</evidence>
<reference evidence="3" key="1">
    <citation type="journal article" date="2014" name="Int. J. Syst. Evol. Microbiol.">
        <title>Complete genome sequence of Corynebacterium casei LMG S-19264T (=DSM 44701T), isolated from a smear-ripened cheese.</title>
        <authorList>
            <consortium name="US DOE Joint Genome Institute (JGI-PGF)"/>
            <person name="Walter F."/>
            <person name="Albersmeier A."/>
            <person name="Kalinowski J."/>
            <person name="Ruckert C."/>
        </authorList>
    </citation>
    <scope>NUCLEOTIDE SEQUENCE</scope>
    <source>
        <strain evidence="3">JCM 16108</strain>
    </source>
</reference>